<gene>
    <name evidence="4" type="ORF">HK097_006369</name>
</gene>
<comment type="caution">
    <text evidence="4">The sequence shown here is derived from an EMBL/GenBank/DDBJ whole genome shotgun (WGS) entry which is preliminary data.</text>
</comment>
<dbReference type="GO" id="GO:0051259">
    <property type="term" value="P:protein complex oligomerization"/>
    <property type="evidence" value="ECO:0007669"/>
    <property type="project" value="InterPro"/>
</dbReference>
<proteinExistence type="inferred from homology"/>
<dbReference type="SUPFAM" id="SSF47144">
    <property type="entry name" value="HSC20 (HSCB), C-terminal oligomerisation domain"/>
    <property type="match status" value="1"/>
</dbReference>
<dbReference type="InterPro" id="IPR036869">
    <property type="entry name" value="J_dom_sf"/>
</dbReference>
<dbReference type="GO" id="GO:0005739">
    <property type="term" value="C:mitochondrion"/>
    <property type="evidence" value="ECO:0007669"/>
    <property type="project" value="TreeGrafter"/>
</dbReference>
<dbReference type="Gene3D" id="1.20.1280.20">
    <property type="entry name" value="HscB, C-terminal domain"/>
    <property type="match status" value="1"/>
</dbReference>
<dbReference type="NCBIfam" id="TIGR00714">
    <property type="entry name" value="hscB"/>
    <property type="match status" value="1"/>
</dbReference>
<evidence type="ECO:0000256" key="2">
    <source>
        <dbReference type="ARBA" id="ARBA00023186"/>
    </source>
</evidence>
<dbReference type="GO" id="GO:0044571">
    <property type="term" value="P:[2Fe-2S] cluster assembly"/>
    <property type="evidence" value="ECO:0007669"/>
    <property type="project" value="InterPro"/>
</dbReference>
<dbReference type="PANTHER" id="PTHR14021">
    <property type="entry name" value="IRON-SULFUR CLUSTER CO-CHAPERONE PROTEIN HSCB"/>
    <property type="match status" value="1"/>
</dbReference>
<dbReference type="GO" id="GO:0001671">
    <property type="term" value="F:ATPase activator activity"/>
    <property type="evidence" value="ECO:0007669"/>
    <property type="project" value="InterPro"/>
</dbReference>
<name>A0AAD5SLW7_9FUNG</name>
<keyword evidence="2" id="KW-0143">Chaperone</keyword>
<evidence type="ECO:0000313" key="5">
    <source>
        <dbReference type="Proteomes" id="UP001212841"/>
    </source>
</evidence>
<protein>
    <recommendedName>
        <fullName evidence="3">Co-chaperone HscB C-terminal oligomerisation domain-containing protein</fullName>
    </recommendedName>
</protein>
<keyword evidence="5" id="KW-1185">Reference proteome</keyword>
<dbReference type="Proteomes" id="UP001212841">
    <property type="component" value="Unassembled WGS sequence"/>
</dbReference>
<feature type="domain" description="Co-chaperone HscB C-terminal oligomerisation" evidence="3">
    <location>
        <begin position="197"/>
        <end position="267"/>
    </location>
</feature>
<dbReference type="InterPro" id="IPR004640">
    <property type="entry name" value="HscB"/>
</dbReference>
<evidence type="ECO:0000313" key="4">
    <source>
        <dbReference type="EMBL" id="KAJ3057441.1"/>
    </source>
</evidence>
<accession>A0AAD5SLW7</accession>
<dbReference type="SUPFAM" id="SSF46565">
    <property type="entry name" value="Chaperone J-domain"/>
    <property type="match status" value="1"/>
</dbReference>
<dbReference type="GO" id="GO:0051087">
    <property type="term" value="F:protein-folding chaperone binding"/>
    <property type="evidence" value="ECO:0007669"/>
    <property type="project" value="InterPro"/>
</dbReference>
<reference evidence="4" key="1">
    <citation type="submission" date="2020-05" db="EMBL/GenBank/DDBJ databases">
        <title>Phylogenomic resolution of chytrid fungi.</title>
        <authorList>
            <person name="Stajich J.E."/>
            <person name="Amses K."/>
            <person name="Simmons R."/>
            <person name="Seto K."/>
            <person name="Myers J."/>
            <person name="Bonds A."/>
            <person name="Quandt C.A."/>
            <person name="Barry K."/>
            <person name="Liu P."/>
            <person name="Grigoriev I."/>
            <person name="Longcore J.E."/>
            <person name="James T.Y."/>
        </authorList>
    </citation>
    <scope>NUCLEOTIDE SEQUENCE</scope>
    <source>
        <strain evidence="4">JEL0318</strain>
    </source>
</reference>
<dbReference type="InterPro" id="IPR009073">
    <property type="entry name" value="HscB_oligo_C"/>
</dbReference>
<dbReference type="PANTHER" id="PTHR14021:SF15">
    <property type="entry name" value="IRON-SULFUR CLUSTER CO-CHAPERONE PROTEIN HSCB"/>
    <property type="match status" value="1"/>
</dbReference>
<dbReference type="Gene3D" id="1.10.287.110">
    <property type="entry name" value="DnaJ domain"/>
    <property type="match status" value="1"/>
</dbReference>
<dbReference type="EMBL" id="JADGJD010000003">
    <property type="protein sequence ID" value="KAJ3057441.1"/>
    <property type="molecule type" value="Genomic_DNA"/>
</dbReference>
<dbReference type="Pfam" id="PF07743">
    <property type="entry name" value="HSCB_C"/>
    <property type="match status" value="1"/>
</dbReference>
<evidence type="ECO:0000259" key="3">
    <source>
        <dbReference type="Pfam" id="PF07743"/>
    </source>
</evidence>
<comment type="similarity">
    <text evidence="1">Belongs to the HscB family.</text>
</comment>
<sequence>MQMLALRPQRQLLQAVLLAASPRIPVTAIRQPLSTAHRLYLRHHQTHPNSAQPFQPHHCWRCGANITSPSEIFCGRTAEDIEASRDKGDEGCGAIQPVPPGARYGNVLLPRSVVETKNEKLPFDIDVGALRRRFLRLQQAVHPDGFEQKSETEKELSDQQSSFINKAFQTLRDPLARAKYLLNQVDMKVEESSSLDDPELLMEVLEVREQLEEAQSDEEVAQIGKENEGRMEETISKLSEAFADGDMDRARTLTIHLQYWANIKRAIQEWEPGKRVELKH</sequence>
<evidence type="ECO:0000256" key="1">
    <source>
        <dbReference type="ARBA" id="ARBA00010476"/>
    </source>
</evidence>
<dbReference type="AlphaFoldDB" id="A0AAD5SLW7"/>
<dbReference type="InterPro" id="IPR036386">
    <property type="entry name" value="HscB_C_sf"/>
</dbReference>
<organism evidence="4 5">
    <name type="scientific">Rhizophlyctis rosea</name>
    <dbReference type="NCBI Taxonomy" id="64517"/>
    <lineage>
        <taxon>Eukaryota</taxon>
        <taxon>Fungi</taxon>
        <taxon>Fungi incertae sedis</taxon>
        <taxon>Chytridiomycota</taxon>
        <taxon>Chytridiomycota incertae sedis</taxon>
        <taxon>Chytridiomycetes</taxon>
        <taxon>Rhizophlyctidales</taxon>
        <taxon>Rhizophlyctidaceae</taxon>
        <taxon>Rhizophlyctis</taxon>
    </lineage>
</organism>